<feature type="transmembrane region" description="Helical" evidence="1">
    <location>
        <begin position="210"/>
        <end position="232"/>
    </location>
</feature>
<dbReference type="InterPro" id="IPR002656">
    <property type="entry name" value="Acyl_transf_3_dom"/>
</dbReference>
<dbReference type="STRING" id="1448320.A0A319DRL2"/>
<dbReference type="OrthoDB" id="5819582at2759"/>
<feature type="transmembrane region" description="Helical" evidence="1">
    <location>
        <begin position="107"/>
        <end position="129"/>
    </location>
</feature>
<keyword evidence="3" id="KW-0012">Acyltransferase</keyword>
<evidence type="ECO:0000259" key="2">
    <source>
        <dbReference type="Pfam" id="PF01757"/>
    </source>
</evidence>
<feature type="transmembrane region" description="Helical" evidence="1">
    <location>
        <begin position="263"/>
        <end position="282"/>
    </location>
</feature>
<keyword evidence="1" id="KW-0472">Membrane</keyword>
<keyword evidence="1" id="KW-1133">Transmembrane helix</keyword>
<dbReference type="PANTHER" id="PTHR23028:SF134">
    <property type="entry name" value="PUTATIVE (AFU_ORTHOLOGUE AFUA_4G08520)-RELATED"/>
    <property type="match status" value="1"/>
</dbReference>
<evidence type="ECO:0000256" key="1">
    <source>
        <dbReference type="SAM" id="Phobius"/>
    </source>
</evidence>
<keyword evidence="4" id="KW-1185">Reference proteome</keyword>
<dbReference type="AlphaFoldDB" id="A0A319DRL2"/>
<evidence type="ECO:0000313" key="4">
    <source>
        <dbReference type="Proteomes" id="UP000247810"/>
    </source>
</evidence>
<keyword evidence="3" id="KW-0808">Transferase</keyword>
<dbReference type="GO" id="GO:0016747">
    <property type="term" value="F:acyltransferase activity, transferring groups other than amino-acyl groups"/>
    <property type="evidence" value="ECO:0007669"/>
    <property type="project" value="InterPro"/>
</dbReference>
<feature type="transmembrane region" description="Helical" evidence="1">
    <location>
        <begin position="56"/>
        <end position="77"/>
    </location>
</feature>
<name>A0A319DRL2_9EURO</name>
<feature type="transmembrane region" description="Helical" evidence="1">
    <location>
        <begin position="12"/>
        <end position="36"/>
    </location>
</feature>
<sequence>MAQPHRTTWLDGLRGLAAAVVAFNHFFMGGMLDLAFRSYWSDPPSDNRRIIQLPPIRLIFASHAMVPLFFVISGYAISINLLHTRNTSPNTLLISLSSALTRRGLRIYLPVFVLAFLSQLIYFLGLYHWPFGDDIIWGRRPFTAPWFHFTYLLRYLLDIVNVIQFHHNPGLNGQLWTMPTEYRGSCVVYLMVCGMAFWRKGVRMAGLLAAMGYCFWYGIWDIFGFLAGLGLAEIRMNKGGEEGDQGALLGVEKDYRRGERRGWMNRATLTTGLCLVFGLHLLCLGDDGFLTPGYQFLGHLQSPRWDDDWGILSRCWKSLGAVLLVYAVDCSEMLQRPLDARLSQYLGRVSFALYLVHQSVYHVARDPIRNLIWWMMAGSEYPTATEEAQKEIMPFGVAWLGTAVVTGALVLYLAGLWTRFVDARCVRVARGVERWLVGA</sequence>
<organism evidence="3 4">
    <name type="scientific">Aspergillus ellipticus CBS 707.79</name>
    <dbReference type="NCBI Taxonomy" id="1448320"/>
    <lineage>
        <taxon>Eukaryota</taxon>
        <taxon>Fungi</taxon>
        <taxon>Dikarya</taxon>
        <taxon>Ascomycota</taxon>
        <taxon>Pezizomycotina</taxon>
        <taxon>Eurotiomycetes</taxon>
        <taxon>Eurotiomycetidae</taxon>
        <taxon>Eurotiales</taxon>
        <taxon>Aspergillaceae</taxon>
        <taxon>Aspergillus</taxon>
        <taxon>Aspergillus subgen. Circumdati</taxon>
    </lineage>
</organism>
<dbReference type="EMBL" id="KZ825805">
    <property type="protein sequence ID" value="PYH99074.1"/>
    <property type="molecule type" value="Genomic_DNA"/>
</dbReference>
<dbReference type="InterPro" id="IPR050879">
    <property type="entry name" value="Acyltransferase_3"/>
</dbReference>
<evidence type="ECO:0000313" key="3">
    <source>
        <dbReference type="EMBL" id="PYH99074.1"/>
    </source>
</evidence>
<dbReference type="PANTHER" id="PTHR23028">
    <property type="entry name" value="ACETYLTRANSFERASE"/>
    <property type="match status" value="1"/>
</dbReference>
<feature type="domain" description="Acyltransferase 3" evidence="2">
    <location>
        <begin position="8"/>
        <end position="406"/>
    </location>
</feature>
<dbReference type="Proteomes" id="UP000247810">
    <property type="component" value="Unassembled WGS sequence"/>
</dbReference>
<reference evidence="3 4" key="1">
    <citation type="submission" date="2018-02" db="EMBL/GenBank/DDBJ databases">
        <title>The genomes of Aspergillus section Nigri reveals drivers in fungal speciation.</title>
        <authorList>
            <consortium name="DOE Joint Genome Institute"/>
            <person name="Vesth T.C."/>
            <person name="Nybo J."/>
            <person name="Theobald S."/>
            <person name="Brandl J."/>
            <person name="Frisvad J.C."/>
            <person name="Nielsen K.F."/>
            <person name="Lyhne E.K."/>
            <person name="Kogle M.E."/>
            <person name="Kuo A."/>
            <person name="Riley R."/>
            <person name="Clum A."/>
            <person name="Nolan M."/>
            <person name="Lipzen A."/>
            <person name="Salamov A."/>
            <person name="Henrissat B."/>
            <person name="Wiebenga A."/>
            <person name="De vries R.P."/>
            <person name="Grigoriev I.V."/>
            <person name="Mortensen U.H."/>
            <person name="Andersen M.R."/>
            <person name="Baker S.E."/>
        </authorList>
    </citation>
    <scope>NUCLEOTIDE SEQUENCE [LARGE SCALE GENOMIC DNA]</scope>
    <source>
        <strain evidence="3 4">CBS 707.79</strain>
    </source>
</reference>
<accession>A0A319DRL2</accession>
<keyword evidence="1" id="KW-0812">Transmembrane</keyword>
<gene>
    <name evidence="3" type="ORF">BO71DRAFT_247303</name>
</gene>
<protein>
    <submittedName>
        <fullName evidence="3">Acyltransferase</fullName>
    </submittedName>
</protein>
<feature type="transmembrane region" description="Helical" evidence="1">
    <location>
        <begin position="397"/>
        <end position="417"/>
    </location>
</feature>
<dbReference type="VEuPathDB" id="FungiDB:BO71DRAFT_247303"/>
<dbReference type="Pfam" id="PF01757">
    <property type="entry name" value="Acyl_transf_3"/>
    <property type="match status" value="1"/>
</dbReference>
<proteinExistence type="predicted"/>